<reference evidence="1 2" key="2">
    <citation type="submission" date="2018-11" db="EMBL/GenBank/DDBJ databases">
        <authorList>
            <consortium name="Pathogen Informatics"/>
        </authorList>
    </citation>
    <scope>NUCLEOTIDE SEQUENCE [LARGE SCALE GENOMIC DNA]</scope>
</reference>
<gene>
    <name evidence="1" type="ORF">TCNE_LOCUS10132</name>
</gene>
<keyword evidence="2" id="KW-1185">Reference proteome</keyword>
<reference evidence="3" key="1">
    <citation type="submission" date="2016-06" db="UniProtKB">
        <authorList>
            <consortium name="WormBaseParasite"/>
        </authorList>
    </citation>
    <scope>IDENTIFICATION</scope>
</reference>
<evidence type="ECO:0000313" key="1">
    <source>
        <dbReference type="EMBL" id="VDM41453.1"/>
    </source>
</evidence>
<evidence type="ECO:0000313" key="3">
    <source>
        <dbReference type="WBParaSite" id="TCNE_0001013201-mRNA-1"/>
    </source>
</evidence>
<dbReference type="WBParaSite" id="TCNE_0001013201-mRNA-1">
    <property type="protein sequence ID" value="TCNE_0001013201-mRNA-1"/>
    <property type="gene ID" value="TCNE_0001013201"/>
</dbReference>
<sequence>MVVDCDFTGAKQVESLPLTLSDLVYCLLPSDTTVRMLLLAYLRTDQGPTFIKLKAVTTKWYMFVRPLIIAGDLVFHVKGVFHFNGDYSEKCYHGFLCLLTLPVYLVVFIETRWIDVFVHVATAGQGAARYLTANVLQKLFDKSTPNRYLSEYL</sequence>
<protein>
    <submittedName>
        <fullName evidence="3">Transmembrane protein</fullName>
    </submittedName>
</protein>
<accession>A0A183UNR2</accession>
<dbReference type="AlphaFoldDB" id="A0A183UNR2"/>
<evidence type="ECO:0000313" key="2">
    <source>
        <dbReference type="Proteomes" id="UP000050794"/>
    </source>
</evidence>
<organism evidence="2 3">
    <name type="scientific">Toxocara canis</name>
    <name type="common">Canine roundworm</name>
    <dbReference type="NCBI Taxonomy" id="6265"/>
    <lineage>
        <taxon>Eukaryota</taxon>
        <taxon>Metazoa</taxon>
        <taxon>Ecdysozoa</taxon>
        <taxon>Nematoda</taxon>
        <taxon>Chromadorea</taxon>
        <taxon>Rhabditida</taxon>
        <taxon>Spirurina</taxon>
        <taxon>Ascaridomorpha</taxon>
        <taxon>Ascaridoidea</taxon>
        <taxon>Toxocaridae</taxon>
        <taxon>Toxocara</taxon>
    </lineage>
</organism>
<dbReference type="EMBL" id="UYWY01020398">
    <property type="protein sequence ID" value="VDM41453.1"/>
    <property type="molecule type" value="Genomic_DNA"/>
</dbReference>
<proteinExistence type="predicted"/>
<dbReference type="Proteomes" id="UP000050794">
    <property type="component" value="Unassembled WGS sequence"/>
</dbReference>
<name>A0A183UNR2_TOXCA</name>